<keyword evidence="5 7" id="KW-1133">Transmembrane helix</keyword>
<feature type="transmembrane region" description="Helical" evidence="7">
    <location>
        <begin position="188"/>
        <end position="208"/>
    </location>
</feature>
<dbReference type="RefSeq" id="WP_089714761.1">
    <property type="nucleotide sequence ID" value="NZ_FMAR01000016.1"/>
</dbReference>
<evidence type="ECO:0000256" key="7">
    <source>
        <dbReference type="SAM" id="Phobius"/>
    </source>
</evidence>
<sequence>MFHRHTSFLKAVFFHSITAYGGPQGHLAMMMKTFVQQRKDVTPEELMEYNAFCQLLPGASSSQTLTLIGYKRGGVPLAVITLLIWITPACVMMGALSFLLQYFDKRALSIDIFKYVQPMAVGFLAYGSVRAYRISIGSLATLMIMAISMLIMFFLRSPWTFPCLILLGGLISNFSNKRIPDFDERPKKIQWTNIWLFVLLFVLAGVMSEYARTHEWLTRRPFNLFENFYRFGSLVFGGGDVLIAMMLEQYVSRGKTQFLNAEELLTGAGIMRALPGPTFSISAYVGGMVMRSMGPGFQLLGCMLAPIAIFLPSLLLVLFFFPIWQNLKKHVIIYRALEGINAVVVGVMWAATLILLLAIAKPMLWYNLIIPACVLLLLSFTKIPGPVIVLACLIMGWLL</sequence>
<feature type="transmembrane region" description="Helical" evidence="7">
    <location>
        <begin position="112"/>
        <end position="129"/>
    </location>
</feature>
<dbReference type="STRING" id="1335309.GA0116948_11641"/>
<dbReference type="GO" id="GO:0005886">
    <property type="term" value="C:plasma membrane"/>
    <property type="evidence" value="ECO:0007669"/>
    <property type="project" value="UniProtKB-SubCell"/>
</dbReference>
<dbReference type="GO" id="GO:0015109">
    <property type="term" value="F:chromate transmembrane transporter activity"/>
    <property type="evidence" value="ECO:0007669"/>
    <property type="project" value="InterPro"/>
</dbReference>
<feature type="transmembrane region" description="Helical" evidence="7">
    <location>
        <begin position="372"/>
        <end position="398"/>
    </location>
</feature>
<comment type="similarity">
    <text evidence="2">Belongs to the chromate ion transporter (CHR) (TC 2.A.51) family.</text>
</comment>
<dbReference type="Proteomes" id="UP000242818">
    <property type="component" value="Unassembled WGS sequence"/>
</dbReference>
<dbReference type="PIRSF" id="PIRSF004810">
    <property type="entry name" value="ChrA"/>
    <property type="match status" value="1"/>
</dbReference>
<dbReference type="AlphaFoldDB" id="A0A1C4FR94"/>
<evidence type="ECO:0000313" key="8">
    <source>
        <dbReference type="EMBL" id="SCC58163.1"/>
    </source>
</evidence>
<organism evidence="8 9">
    <name type="scientific">Chitinophaga costaii</name>
    <dbReference type="NCBI Taxonomy" id="1335309"/>
    <lineage>
        <taxon>Bacteria</taxon>
        <taxon>Pseudomonadati</taxon>
        <taxon>Bacteroidota</taxon>
        <taxon>Chitinophagia</taxon>
        <taxon>Chitinophagales</taxon>
        <taxon>Chitinophagaceae</taxon>
        <taxon>Chitinophaga</taxon>
    </lineage>
</organism>
<proteinExistence type="inferred from homology"/>
<keyword evidence="6 7" id="KW-0472">Membrane</keyword>
<reference evidence="8 9" key="1">
    <citation type="submission" date="2016-08" db="EMBL/GenBank/DDBJ databases">
        <authorList>
            <person name="Seilhamer J.J."/>
        </authorList>
    </citation>
    <scope>NUCLEOTIDE SEQUENCE [LARGE SCALE GENOMIC DNA]</scope>
    <source>
        <strain evidence="8 9">A37T2</strain>
    </source>
</reference>
<gene>
    <name evidence="8" type="ORF">GA0116948_11641</name>
</gene>
<feature type="transmembrane region" description="Helical" evidence="7">
    <location>
        <begin position="159"/>
        <end position="176"/>
    </location>
</feature>
<feature type="transmembrane region" description="Helical" evidence="7">
    <location>
        <begin position="340"/>
        <end position="360"/>
    </location>
</feature>
<dbReference type="NCBIfam" id="TIGR00937">
    <property type="entry name" value="2A51"/>
    <property type="match status" value="1"/>
</dbReference>
<keyword evidence="9" id="KW-1185">Reference proteome</keyword>
<evidence type="ECO:0000256" key="5">
    <source>
        <dbReference type="ARBA" id="ARBA00022989"/>
    </source>
</evidence>
<evidence type="ECO:0000256" key="2">
    <source>
        <dbReference type="ARBA" id="ARBA00005262"/>
    </source>
</evidence>
<evidence type="ECO:0000256" key="4">
    <source>
        <dbReference type="ARBA" id="ARBA00022692"/>
    </source>
</evidence>
<dbReference type="InterPro" id="IPR014047">
    <property type="entry name" value="Chr_Tranpt_l_chain"/>
</dbReference>
<comment type="subcellular location">
    <subcellularLocation>
        <location evidence="1">Cell membrane</location>
        <topology evidence="1">Multi-pass membrane protein</topology>
    </subcellularLocation>
</comment>
<feature type="transmembrane region" description="Helical" evidence="7">
    <location>
        <begin position="297"/>
        <end position="320"/>
    </location>
</feature>
<dbReference type="PANTHER" id="PTHR33567">
    <property type="entry name" value="CHROMATE ION TRANSPORTER (EUROFUNG)"/>
    <property type="match status" value="1"/>
</dbReference>
<accession>A0A1C4FR94</accession>
<evidence type="ECO:0000313" key="9">
    <source>
        <dbReference type="Proteomes" id="UP000242818"/>
    </source>
</evidence>
<evidence type="ECO:0000256" key="3">
    <source>
        <dbReference type="ARBA" id="ARBA00022475"/>
    </source>
</evidence>
<feature type="transmembrane region" description="Helical" evidence="7">
    <location>
        <begin position="77"/>
        <end position="100"/>
    </location>
</feature>
<dbReference type="Pfam" id="PF02417">
    <property type="entry name" value="Chromate_transp"/>
    <property type="match status" value="2"/>
</dbReference>
<dbReference type="OrthoDB" id="9788907at2"/>
<feature type="transmembrane region" description="Helical" evidence="7">
    <location>
        <begin position="136"/>
        <end position="153"/>
    </location>
</feature>
<feature type="transmembrane region" description="Helical" evidence="7">
    <location>
        <begin position="228"/>
        <end position="247"/>
    </location>
</feature>
<dbReference type="PANTHER" id="PTHR33567:SF3">
    <property type="entry name" value="CHROMATE ION TRANSPORTER (EUROFUNG)"/>
    <property type="match status" value="1"/>
</dbReference>
<evidence type="ECO:0000256" key="6">
    <source>
        <dbReference type="ARBA" id="ARBA00023136"/>
    </source>
</evidence>
<dbReference type="EMBL" id="FMAR01000016">
    <property type="protein sequence ID" value="SCC58163.1"/>
    <property type="molecule type" value="Genomic_DNA"/>
</dbReference>
<evidence type="ECO:0000256" key="1">
    <source>
        <dbReference type="ARBA" id="ARBA00004651"/>
    </source>
</evidence>
<keyword evidence="4 7" id="KW-0812">Transmembrane</keyword>
<dbReference type="InterPro" id="IPR003370">
    <property type="entry name" value="Chromate_transpt"/>
</dbReference>
<name>A0A1C4FR94_9BACT</name>
<keyword evidence="3" id="KW-1003">Cell membrane</keyword>
<protein>
    <submittedName>
        <fullName evidence="8">Chromate transporter</fullName>
    </submittedName>
</protein>